<dbReference type="EMBL" id="CP109011">
    <property type="protein sequence ID" value="WUT42825.1"/>
    <property type="molecule type" value="Genomic_DNA"/>
</dbReference>
<sequence>MRLRRIAMGGVVVGLVGVVVRAEGRAVGRVLLGLGDARVSGATGATPRRARGAGARKRAAAANSVAEVAL</sequence>
<gene>
    <name evidence="1" type="ORF">OG929_11245</name>
</gene>
<keyword evidence="2" id="KW-1185">Reference proteome</keyword>
<accession>A0ABZ1WTS5</accession>
<reference evidence="1" key="1">
    <citation type="submission" date="2022-10" db="EMBL/GenBank/DDBJ databases">
        <title>The complete genomes of actinobacterial strains from the NBC collection.</title>
        <authorList>
            <person name="Joergensen T.S."/>
            <person name="Alvarez Arevalo M."/>
            <person name="Sterndorff E.B."/>
            <person name="Faurdal D."/>
            <person name="Vuksanovic O."/>
            <person name="Mourched A.-S."/>
            <person name="Charusanti P."/>
            <person name="Shaw S."/>
            <person name="Blin K."/>
            <person name="Weber T."/>
        </authorList>
    </citation>
    <scope>NUCLEOTIDE SEQUENCE</scope>
    <source>
        <strain evidence="1">NBC_00686</strain>
    </source>
</reference>
<dbReference type="Proteomes" id="UP001432168">
    <property type="component" value="Chromosome"/>
</dbReference>
<proteinExistence type="predicted"/>
<dbReference type="RefSeq" id="WP_329262273.1">
    <property type="nucleotide sequence ID" value="NZ_CP108992.1"/>
</dbReference>
<name>A0ABZ1WTS5_9ACTN</name>
<evidence type="ECO:0000313" key="2">
    <source>
        <dbReference type="Proteomes" id="UP001432168"/>
    </source>
</evidence>
<evidence type="ECO:0000313" key="1">
    <source>
        <dbReference type="EMBL" id="WUT42825.1"/>
    </source>
</evidence>
<organism evidence="1 2">
    <name type="scientific">Streptomyces pseudovenezuelae</name>
    <dbReference type="NCBI Taxonomy" id="67350"/>
    <lineage>
        <taxon>Bacteria</taxon>
        <taxon>Bacillati</taxon>
        <taxon>Actinomycetota</taxon>
        <taxon>Actinomycetes</taxon>
        <taxon>Kitasatosporales</taxon>
        <taxon>Streptomycetaceae</taxon>
        <taxon>Streptomyces</taxon>
        <taxon>Streptomyces aurantiacus group</taxon>
    </lineage>
</organism>
<protein>
    <submittedName>
        <fullName evidence="1">Uncharacterized protein</fullName>
    </submittedName>
</protein>